<comment type="caution">
    <text evidence="1">The sequence shown here is derived from an EMBL/GenBank/DDBJ whole genome shotgun (WGS) entry which is preliminary data.</text>
</comment>
<gene>
    <name evidence="1" type="ORF">LCGC14_0548180</name>
</gene>
<name>A0A0F9S996_9ZZZZ</name>
<dbReference type="EMBL" id="LAZR01000747">
    <property type="protein sequence ID" value="KKN58812.1"/>
    <property type="molecule type" value="Genomic_DNA"/>
</dbReference>
<evidence type="ECO:0000313" key="1">
    <source>
        <dbReference type="EMBL" id="KKN58812.1"/>
    </source>
</evidence>
<organism evidence="1">
    <name type="scientific">marine sediment metagenome</name>
    <dbReference type="NCBI Taxonomy" id="412755"/>
    <lineage>
        <taxon>unclassified sequences</taxon>
        <taxon>metagenomes</taxon>
        <taxon>ecological metagenomes</taxon>
    </lineage>
</organism>
<proteinExistence type="predicted"/>
<sequence>MIFKKRQDTTQEDVDDIEITPGGGNSFKDVLMSQLRRVTQLSSVEFRGGYYTTVPTKSGQEKEVYVQDSRESFSNATYALAILLNPKFDKTMRTSFTNFNTKLKRRQKDFIDKSSVSEEVILGESFYGDEADKILLETYRNKKLRLHLSLFVELSKQLFRLNYLELSGDTF</sequence>
<reference evidence="1" key="1">
    <citation type="journal article" date="2015" name="Nature">
        <title>Complex archaea that bridge the gap between prokaryotes and eukaryotes.</title>
        <authorList>
            <person name="Spang A."/>
            <person name="Saw J.H."/>
            <person name="Jorgensen S.L."/>
            <person name="Zaremba-Niedzwiedzka K."/>
            <person name="Martijn J."/>
            <person name="Lind A.E."/>
            <person name="van Eijk R."/>
            <person name="Schleper C."/>
            <person name="Guy L."/>
            <person name="Ettema T.J."/>
        </authorList>
    </citation>
    <scope>NUCLEOTIDE SEQUENCE</scope>
</reference>
<protein>
    <submittedName>
        <fullName evidence="1">Uncharacterized protein</fullName>
    </submittedName>
</protein>
<dbReference type="AlphaFoldDB" id="A0A0F9S996"/>
<accession>A0A0F9S996</accession>